<accession>A0A8H6C632</accession>
<dbReference type="EMBL" id="JABWAD010000007">
    <property type="protein sequence ID" value="KAF6072497.1"/>
    <property type="molecule type" value="Genomic_DNA"/>
</dbReference>
<proteinExistence type="predicted"/>
<gene>
    <name evidence="3" type="primary">FGR23</name>
    <name evidence="3" type="ORF">FOB64_000532</name>
</gene>
<comment type="caution">
    <text evidence="3">The sequence shown here is derived from an EMBL/GenBank/DDBJ whole genome shotgun (WGS) entry which is preliminary data.</text>
</comment>
<evidence type="ECO:0000256" key="1">
    <source>
        <dbReference type="SAM" id="MobiDB-lite"/>
    </source>
</evidence>
<evidence type="ECO:0000313" key="3">
    <source>
        <dbReference type="EMBL" id="KAF6072497.1"/>
    </source>
</evidence>
<evidence type="ECO:0000256" key="2">
    <source>
        <dbReference type="SAM" id="SignalP"/>
    </source>
</evidence>
<sequence>MFAKYLLLVLWIITLVQGDDDQHCDDTGCYPIVCDSDGCYANIPVVETVVETYSPSHVTSNTWITEPTKTITTCIHCENNDDVVTIEITSTSLSTIPTLVQSTTVTFTETSATTQTSCSDTCTKIPSTNKDVSVPTEISSDETSITSSSSSRSLVIRTRTTTIDETTTLPPVTTSITKTTTQSYTVIIFTDINSETTLTGDYTFIHTKKTRTVLNTDYVTTTIQGSIVTVTQTTTDIVTEIVVTCPDHDFATTLTGSATFVPPTTAPQPVETPTPEPSTTSEIPSITEDTTTSDEATSTTESSALPSSTISSIKSESYVPSATTSVLDTSITLETSSSSIEFSTSTQESSSIELLI</sequence>
<feature type="signal peptide" evidence="2">
    <location>
        <begin position="1"/>
        <end position="18"/>
    </location>
</feature>
<evidence type="ECO:0000313" key="4">
    <source>
        <dbReference type="Proteomes" id="UP000536275"/>
    </source>
</evidence>
<feature type="region of interest" description="Disordered" evidence="1">
    <location>
        <begin position="256"/>
        <end position="356"/>
    </location>
</feature>
<feature type="compositionally biased region" description="Pro residues" evidence="1">
    <location>
        <begin position="264"/>
        <end position="276"/>
    </location>
</feature>
<feature type="chain" id="PRO_5034915557" evidence="2">
    <location>
        <begin position="19"/>
        <end position="356"/>
    </location>
</feature>
<protein>
    <submittedName>
        <fullName evidence="3">Filamentous growth regulator 23 domain protein</fullName>
    </submittedName>
</protein>
<organism evidence="3 4">
    <name type="scientific">Candida albicans</name>
    <name type="common">Yeast</name>
    <dbReference type="NCBI Taxonomy" id="5476"/>
    <lineage>
        <taxon>Eukaryota</taxon>
        <taxon>Fungi</taxon>
        <taxon>Dikarya</taxon>
        <taxon>Ascomycota</taxon>
        <taxon>Saccharomycotina</taxon>
        <taxon>Pichiomycetes</taxon>
        <taxon>Debaryomycetaceae</taxon>
        <taxon>Candida/Lodderomyces clade</taxon>
        <taxon>Candida</taxon>
    </lineage>
</organism>
<dbReference type="AlphaFoldDB" id="A0A8H6C632"/>
<keyword evidence="2" id="KW-0732">Signal</keyword>
<reference evidence="3 4" key="1">
    <citation type="submission" date="2020-03" db="EMBL/GenBank/DDBJ databases">
        <title>FDA dAtabase for Regulatory Grade micrObial Sequences (FDA-ARGOS): Supporting development and validation of Infectious Disease Dx tests.</title>
        <authorList>
            <person name="Campos J."/>
            <person name="Goldberg B."/>
            <person name="Tallon L."/>
            <person name="Sadzewicz L."/>
            <person name="Vavikolanu K."/>
            <person name="Mehta A."/>
            <person name="Aluvathingal J."/>
            <person name="Nadendla S."/>
            <person name="Nandy P."/>
            <person name="Geyer C."/>
            <person name="Yan Y."/>
            <person name="Sichtig H."/>
        </authorList>
    </citation>
    <scope>NUCLEOTIDE SEQUENCE [LARGE SCALE GENOMIC DNA]</scope>
    <source>
        <strain evidence="3 4">FDAARGOS_656</strain>
    </source>
</reference>
<name>A0A8H6C632_CANAX</name>
<feature type="compositionally biased region" description="Low complexity" evidence="1">
    <location>
        <begin position="277"/>
        <end position="317"/>
    </location>
</feature>
<feature type="compositionally biased region" description="Low complexity" evidence="1">
    <location>
        <begin position="327"/>
        <end position="356"/>
    </location>
</feature>
<dbReference type="Proteomes" id="UP000536275">
    <property type="component" value="Unassembled WGS sequence"/>
</dbReference>